<gene>
    <name evidence="1" type="ORF">UFOVP116_19</name>
</gene>
<sequence>MTRNFTVRRVFKNSEWSMNFLLIPPGETYKTHRMPGITESTLKFLSIPGRILDVPTDPTELIKFKELYPYCPFTDTNSKQVFIPANVTVVAMQRGEFEYAYAGTDGAWLPSTTEYPGMALPTFVATSPNSFQKNIKESKSYCCGPMEMNIPWERKVMTLRENEEYIVPQRNAMRRRLILCEGTISHNGTEVSGPTIINVDAGDSIKAATIVYCAEVWVIPT</sequence>
<name>A0A6J5L442_9CAUD</name>
<evidence type="ECO:0000313" key="1">
    <source>
        <dbReference type="EMBL" id="CAB4129478.1"/>
    </source>
</evidence>
<accession>A0A6J5L442</accession>
<proteinExistence type="predicted"/>
<organism evidence="1">
    <name type="scientific">uncultured Caudovirales phage</name>
    <dbReference type="NCBI Taxonomy" id="2100421"/>
    <lineage>
        <taxon>Viruses</taxon>
        <taxon>Duplodnaviria</taxon>
        <taxon>Heunggongvirae</taxon>
        <taxon>Uroviricota</taxon>
        <taxon>Caudoviricetes</taxon>
        <taxon>Peduoviridae</taxon>
        <taxon>Maltschvirus</taxon>
        <taxon>Maltschvirus maltsch</taxon>
    </lineage>
</organism>
<reference evidence="1" key="1">
    <citation type="submission" date="2020-04" db="EMBL/GenBank/DDBJ databases">
        <authorList>
            <person name="Chiriac C."/>
            <person name="Salcher M."/>
            <person name="Ghai R."/>
            <person name="Kavagutti S V."/>
        </authorList>
    </citation>
    <scope>NUCLEOTIDE SEQUENCE</scope>
</reference>
<protein>
    <submittedName>
        <fullName evidence="1">Uncharacterized protein</fullName>
    </submittedName>
</protein>
<dbReference type="EMBL" id="LR796237">
    <property type="protein sequence ID" value="CAB4129478.1"/>
    <property type="molecule type" value="Genomic_DNA"/>
</dbReference>